<comment type="caution">
    <text evidence="1">The sequence shown here is derived from an EMBL/GenBank/DDBJ whole genome shotgun (WGS) entry which is preliminary data.</text>
</comment>
<organism evidence="1 2">
    <name type="scientific">Faecalibacillus intestinalis</name>
    <dbReference type="NCBI Taxonomy" id="1982626"/>
    <lineage>
        <taxon>Bacteria</taxon>
        <taxon>Bacillati</taxon>
        <taxon>Bacillota</taxon>
        <taxon>Erysipelotrichia</taxon>
        <taxon>Erysipelotrichales</taxon>
        <taxon>Coprobacillaceae</taxon>
        <taxon>Faecalibacillus</taxon>
    </lineage>
</organism>
<proteinExistence type="predicted"/>
<name>A0A2T3G6W0_9FIRM</name>
<protein>
    <submittedName>
        <fullName evidence="1">Uncharacterized protein</fullName>
    </submittedName>
</protein>
<evidence type="ECO:0000313" key="2">
    <source>
        <dbReference type="Proteomes" id="UP000240974"/>
    </source>
</evidence>
<sequence>MEEKRIKAQFSVTSISDDVQQLILNEDALVIKNESNVDITIPFSSINNIKILPVNRIYNPSVGLLKDGFKGFMSHRNSGKFSIYFNYFVDLNIYTNTGNYFFESSDIEENTSKFILKLNDIFKIEDDVNLITLFQTKSTNEIKDYMDKHYKDLAKTYNLENPRTTLDDSMVRLAKKKIKKH</sequence>
<keyword evidence="2" id="KW-1185">Reference proteome</keyword>
<accession>A0A2T3G6W0</accession>
<evidence type="ECO:0000313" key="1">
    <source>
        <dbReference type="EMBL" id="PST43294.1"/>
    </source>
</evidence>
<dbReference type="Proteomes" id="UP000240974">
    <property type="component" value="Unassembled WGS sequence"/>
</dbReference>
<dbReference type="RefSeq" id="WP_032090446.1">
    <property type="nucleotide sequence ID" value="NZ_CAKMUM010000002.1"/>
</dbReference>
<reference evidence="1 2" key="1">
    <citation type="journal article" date="2019" name="Int. J. Syst. Evol. Microbiol.">
        <title>Faecalibacillus intestinalis gen. nov., sp. nov. and Faecalibacillus faecis sp. nov., isolated from human faeces.</title>
        <authorList>
            <person name="Seo B."/>
            <person name="Jeon K."/>
            <person name="Baek I."/>
            <person name="Lee Y.M."/>
            <person name="Baek K."/>
            <person name="Ko G."/>
        </authorList>
    </citation>
    <scope>NUCLEOTIDE SEQUENCE [LARGE SCALE GENOMIC DNA]</scope>
    <source>
        <strain evidence="1 2">SNUG30099</strain>
    </source>
</reference>
<dbReference type="AlphaFoldDB" id="A0A2T3G6W0"/>
<gene>
    <name evidence="1" type="ORF">C7U54_00860</name>
</gene>
<dbReference type="EMBL" id="PYLQ01000001">
    <property type="protein sequence ID" value="PST43294.1"/>
    <property type="molecule type" value="Genomic_DNA"/>
</dbReference>